<dbReference type="GO" id="GO:0061503">
    <property type="term" value="F:tRNA threonylcarbamoyladenosine dehydratase"/>
    <property type="evidence" value="ECO:0007669"/>
    <property type="project" value="TreeGrafter"/>
</dbReference>
<feature type="domain" description="THIF-type NAD/FAD binding fold" evidence="1">
    <location>
        <begin position="295"/>
        <end position="492"/>
    </location>
</feature>
<gene>
    <name evidence="2" type="ORF">V474_14600</name>
</gene>
<dbReference type="PATRIC" id="fig|1114963.3.peg.1738"/>
<reference evidence="2 3" key="1">
    <citation type="journal article" date="2015" name="G3 (Bethesda)">
        <title>Insights into Ongoing Evolution of the Hexachlorocyclohexane Catabolic Pathway from Comparative Genomics of Ten Sphingomonadaceae Strains.</title>
        <authorList>
            <person name="Pearce S.L."/>
            <person name="Oakeshott J.G."/>
            <person name="Pandey G."/>
        </authorList>
    </citation>
    <scope>NUCLEOTIDE SEQUENCE [LARGE SCALE GENOMIC DNA]</scope>
    <source>
        <strain evidence="2 3">LL02</strain>
    </source>
</reference>
<protein>
    <submittedName>
        <fullName evidence="2">Thiamin biosynthesis protein</fullName>
    </submittedName>
</protein>
<name>A0A0J7XXD8_9SPHN</name>
<accession>A0A0J7XXD8</accession>
<dbReference type="AlphaFoldDB" id="A0A0J7XXD8"/>
<evidence type="ECO:0000259" key="1">
    <source>
        <dbReference type="Pfam" id="PF00899"/>
    </source>
</evidence>
<dbReference type="GO" id="GO:0061504">
    <property type="term" value="P:cyclic threonylcarbamoyladenosine biosynthetic process"/>
    <property type="evidence" value="ECO:0007669"/>
    <property type="project" value="TreeGrafter"/>
</dbReference>
<dbReference type="InterPro" id="IPR000594">
    <property type="entry name" value="ThiF_NAD_FAD-bd"/>
</dbReference>
<dbReference type="SUPFAM" id="SSF69572">
    <property type="entry name" value="Activating enzymes of the ubiquitin-like proteins"/>
    <property type="match status" value="1"/>
</dbReference>
<dbReference type="OrthoDB" id="891532at2"/>
<evidence type="ECO:0000313" key="2">
    <source>
        <dbReference type="EMBL" id="KMS56194.1"/>
    </source>
</evidence>
<dbReference type="InterPro" id="IPR016135">
    <property type="entry name" value="UBQ-conjugating_enzyme/RWD"/>
</dbReference>
<organism evidence="2 3">
    <name type="scientific">Novosphingobium barchaimii LL02</name>
    <dbReference type="NCBI Taxonomy" id="1114963"/>
    <lineage>
        <taxon>Bacteria</taxon>
        <taxon>Pseudomonadati</taxon>
        <taxon>Pseudomonadota</taxon>
        <taxon>Alphaproteobacteria</taxon>
        <taxon>Sphingomonadales</taxon>
        <taxon>Sphingomonadaceae</taxon>
        <taxon>Novosphingobium</taxon>
    </lineage>
</organism>
<dbReference type="GO" id="GO:0008641">
    <property type="term" value="F:ubiquitin-like modifier activating enzyme activity"/>
    <property type="evidence" value="ECO:0007669"/>
    <property type="project" value="InterPro"/>
</dbReference>
<dbReference type="RefSeq" id="WP_059151055.1">
    <property type="nucleotide sequence ID" value="NZ_KQ130453.1"/>
</dbReference>
<sequence length="575" mass="62902">MIWWLERHDRYRSERSDIDALEQSSEWLQNVSWRMENDAHLIADFEILLHGEPIALTLAYPHYFPDACPRVLAPDASRLSIHQYANGELCLELRPDNWEPAFTGAMMLESARRLLLGESPAPGVHARVASAHQSTVGQSVRFAKMRFTVPADLKEAFAQLEPNVAVEAAVSEHNHSEFWLARVRRLGATESPIWQVQGAPVSNERARCAVAVHLSDDFPLATCPSVEELTAMLETIGATDALTVVHTDKSELFIIIMHRGMMRMSTILHLSDGPTSFEYRAVETGADTPRLPDSYASLAGKSVAIVGCGSVGSKVATSLARVGVGKFVLVDGDILAPGNLVRNDLDARAVGLNKPDALRIRLLDVNANTQVIERRQALGGQESSSFTEVTLDHIASCDLIIDATAEPVSYNLCGSVAKRQKIPMIWGEIYEGGIGGMVVRLRPDHDPVPHAARRQVVEWCALQGIEWTGKGAGSYEHQGHDGHVMVADDGDVSVIAAHLTRMAIDTLVRADTLFPSSAYTIGLAPEWIFTAPFEVFPIDLAQEGVWGPDEVIKSPEEMIALMAEFFPNKVEAGAD</sequence>
<dbReference type="SUPFAM" id="SSF54495">
    <property type="entry name" value="UBC-like"/>
    <property type="match status" value="1"/>
</dbReference>
<dbReference type="Proteomes" id="UP000052268">
    <property type="component" value="Unassembled WGS sequence"/>
</dbReference>
<dbReference type="EMBL" id="JACU01000004">
    <property type="protein sequence ID" value="KMS56194.1"/>
    <property type="molecule type" value="Genomic_DNA"/>
</dbReference>
<dbReference type="PANTHER" id="PTHR43267">
    <property type="entry name" value="TRNA THREONYLCARBAMOYLADENOSINE DEHYDRATASE"/>
    <property type="match status" value="1"/>
</dbReference>
<dbReference type="PANTHER" id="PTHR43267:SF1">
    <property type="entry name" value="TRNA THREONYLCARBAMOYLADENOSINE DEHYDRATASE"/>
    <property type="match status" value="1"/>
</dbReference>
<dbReference type="Pfam" id="PF00899">
    <property type="entry name" value="ThiF"/>
    <property type="match status" value="1"/>
</dbReference>
<keyword evidence="3" id="KW-1185">Reference proteome</keyword>
<dbReference type="Gene3D" id="3.40.50.720">
    <property type="entry name" value="NAD(P)-binding Rossmann-like Domain"/>
    <property type="match status" value="1"/>
</dbReference>
<comment type="caution">
    <text evidence="2">The sequence shown here is derived from an EMBL/GenBank/DDBJ whole genome shotgun (WGS) entry which is preliminary data.</text>
</comment>
<dbReference type="InterPro" id="IPR035985">
    <property type="entry name" value="Ubiquitin-activating_enz"/>
</dbReference>
<dbReference type="InterPro" id="IPR045886">
    <property type="entry name" value="ThiF/MoeB/HesA"/>
</dbReference>
<proteinExistence type="predicted"/>
<evidence type="ECO:0000313" key="3">
    <source>
        <dbReference type="Proteomes" id="UP000052268"/>
    </source>
</evidence>